<dbReference type="Pfam" id="PF00583">
    <property type="entry name" value="Acetyltransf_1"/>
    <property type="match status" value="1"/>
</dbReference>
<dbReference type="KEGG" id="ncb:C0V82_06680"/>
<name>A0A2K9NBP0_9PROT</name>
<organism evidence="1 2">
    <name type="scientific">Niveispirillum cyanobacteriorum</name>
    <dbReference type="NCBI Taxonomy" id="1612173"/>
    <lineage>
        <taxon>Bacteria</taxon>
        <taxon>Pseudomonadati</taxon>
        <taxon>Pseudomonadota</taxon>
        <taxon>Alphaproteobacteria</taxon>
        <taxon>Rhodospirillales</taxon>
        <taxon>Azospirillaceae</taxon>
        <taxon>Niveispirillum</taxon>
    </lineage>
</organism>
<dbReference type="AlphaFoldDB" id="A0A2K9NBP0"/>
<dbReference type="EMBL" id="CP025611">
    <property type="protein sequence ID" value="AUN29946.1"/>
    <property type="molecule type" value="Genomic_DNA"/>
</dbReference>
<dbReference type="Proteomes" id="UP000234752">
    <property type="component" value="Chromosome eg_1"/>
</dbReference>
<evidence type="ECO:0000313" key="1">
    <source>
        <dbReference type="EMBL" id="AUN29946.1"/>
    </source>
</evidence>
<dbReference type="OrthoDB" id="7365268at2"/>
<dbReference type="GO" id="GO:0016747">
    <property type="term" value="F:acyltransferase activity, transferring groups other than amino-acyl groups"/>
    <property type="evidence" value="ECO:0007669"/>
    <property type="project" value="InterPro"/>
</dbReference>
<gene>
    <name evidence="1" type="ORF">C0V82_06680</name>
</gene>
<sequence length="286" mass="30418">MTFIRRLLPGDEGRLDAYLARHPATSMFLRSNLRRVGLEDRAERFHARYAALVDGDGAIHGVVSHAWNGNLLIQSEPDIAVELARFHLAAGDRAVAGIIGPLPAVRAVHALFPDRPMLKDGAEDLFDLSLSDLKVPASLADGSLSWRRANAGDIPLLSSWRVGYCVETLGEADGDGLRARAAADVSAWVVAGDVFVVTGADGVPLSMATHNARIPDTVQIGGVWTPEWLRGRGLARAAVAGALLAAQDDGAAMAVLFTGKQNEPARRAYLSLGFRVIGDYGIVLLG</sequence>
<dbReference type="RefSeq" id="WP_102111655.1">
    <property type="nucleotide sequence ID" value="NZ_BMGN01000003.1"/>
</dbReference>
<protein>
    <submittedName>
        <fullName evidence="1">GNAT family N-acetyltransferase</fullName>
    </submittedName>
</protein>
<dbReference type="InterPro" id="IPR000182">
    <property type="entry name" value="GNAT_dom"/>
</dbReference>
<dbReference type="SUPFAM" id="SSF55729">
    <property type="entry name" value="Acyl-CoA N-acyltransferases (Nat)"/>
    <property type="match status" value="1"/>
</dbReference>
<dbReference type="PROSITE" id="PS51186">
    <property type="entry name" value="GNAT"/>
    <property type="match status" value="1"/>
</dbReference>
<dbReference type="InterPro" id="IPR016181">
    <property type="entry name" value="Acyl_CoA_acyltransferase"/>
</dbReference>
<reference evidence="1 2" key="1">
    <citation type="submission" date="2017-12" db="EMBL/GenBank/DDBJ databases">
        <title>Genomes of bacteria within cyanobacterial aggregates.</title>
        <authorList>
            <person name="Cai H."/>
        </authorList>
    </citation>
    <scope>NUCLEOTIDE SEQUENCE [LARGE SCALE GENOMIC DNA]</scope>
    <source>
        <strain evidence="1 2">TH16</strain>
    </source>
</reference>
<keyword evidence="1" id="KW-0808">Transferase</keyword>
<keyword evidence="2" id="KW-1185">Reference proteome</keyword>
<evidence type="ECO:0000313" key="2">
    <source>
        <dbReference type="Proteomes" id="UP000234752"/>
    </source>
</evidence>
<proteinExistence type="predicted"/>
<accession>A0A2K9NBP0</accession>
<dbReference type="Gene3D" id="3.40.630.30">
    <property type="match status" value="1"/>
</dbReference>